<protein>
    <recommendedName>
        <fullName evidence="5">Sirohydrochlorin cobaltochelatase</fullName>
    </recommendedName>
</protein>
<dbReference type="InterPro" id="IPR002762">
    <property type="entry name" value="CbiX-like"/>
</dbReference>
<dbReference type="EMBL" id="FWFR01000004">
    <property type="protein sequence ID" value="SLN76294.1"/>
    <property type="molecule type" value="Genomic_DNA"/>
</dbReference>
<reference evidence="3 4" key="1">
    <citation type="submission" date="2017-03" db="EMBL/GenBank/DDBJ databases">
        <authorList>
            <person name="Afonso C.L."/>
            <person name="Miller P.J."/>
            <person name="Scott M.A."/>
            <person name="Spackman E."/>
            <person name="Goraichik I."/>
            <person name="Dimitrov K.M."/>
            <person name="Suarez D.L."/>
            <person name="Swayne D.E."/>
        </authorList>
    </citation>
    <scope>NUCLEOTIDE SEQUENCE [LARGE SCALE GENOMIC DNA]</scope>
    <source>
        <strain evidence="3 4">CECT 7691</strain>
    </source>
</reference>
<dbReference type="GO" id="GO:0046872">
    <property type="term" value="F:metal ion binding"/>
    <property type="evidence" value="ECO:0007669"/>
    <property type="project" value="UniProtKB-KW"/>
</dbReference>
<accession>A0A1Y5TXL5</accession>
<evidence type="ECO:0000313" key="4">
    <source>
        <dbReference type="Proteomes" id="UP000193200"/>
    </source>
</evidence>
<dbReference type="SUPFAM" id="SSF53800">
    <property type="entry name" value="Chelatase"/>
    <property type="match status" value="2"/>
</dbReference>
<dbReference type="InterPro" id="IPR050963">
    <property type="entry name" value="Sirohydro_Cobaltochel/CbiX"/>
</dbReference>
<keyword evidence="1" id="KW-0479">Metal-binding</keyword>
<dbReference type="PANTHER" id="PTHR33542">
    <property type="entry name" value="SIROHYDROCHLORIN FERROCHELATASE, CHLOROPLASTIC"/>
    <property type="match status" value="1"/>
</dbReference>
<evidence type="ECO:0000256" key="2">
    <source>
        <dbReference type="ARBA" id="ARBA00023239"/>
    </source>
</evidence>
<dbReference type="Pfam" id="PF01903">
    <property type="entry name" value="CbiX"/>
    <property type="match status" value="2"/>
</dbReference>
<evidence type="ECO:0000313" key="3">
    <source>
        <dbReference type="EMBL" id="SLN76294.1"/>
    </source>
</evidence>
<dbReference type="PANTHER" id="PTHR33542:SF3">
    <property type="entry name" value="SIROHYDROCHLORIN FERROCHELATASE, CHLOROPLASTIC"/>
    <property type="match status" value="1"/>
</dbReference>
<proteinExistence type="predicted"/>
<name>A0A1Y5TXL5_9PROT</name>
<keyword evidence="4" id="KW-1185">Reference proteome</keyword>
<organism evidence="3 4">
    <name type="scientific">Oceanibacterium hippocampi</name>
    <dbReference type="NCBI Taxonomy" id="745714"/>
    <lineage>
        <taxon>Bacteria</taxon>
        <taxon>Pseudomonadati</taxon>
        <taxon>Pseudomonadota</taxon>
        <taxon>Alphaproteobacteria</taxon>
        <taxon>Sneathiellales</taxon>
        <taxon>Sneathiellaceae</taxon>
        <taxon>Oceanibacterium</taxon>
    </lineage>
</organism>
<gene>
    <name evidence="3" type="ORF">OCH7691_04093</name>
</gene>
<evidence type="ECO:0008006" key="5">
    <source>
        <dbReference type="Google" id="ProtNLM"/>
    </source>
</evidence>
<dbReference type="GO" id="GO:0016829">
    <property type="term" value="F:lyase activity"/>
    <property type="evidence" value="ECO:0007669"/>
    <property type="project" value="UniProtKB-KW"/>
</dbReference>
<evidence type="ECO:0000256" key="1">
    <source>
        <dbReference type="ARBA" id="ARBA00022723"/>
    </source>
</evidence>
<dbReference type="Proteomes" id="UP000193200">
    <property type="component" value="Unassembled WGS sequence"/>
</dbReference>
<dbReference type="AlphaFoldDB" id="A0A1Y5TXL5"/>
<sequence length="232" mass="24759">MTEAIADRLRGVGDYDRVAIAALHGEPGIRVSLESLGDGPVDIFPLFMSDGFLTRTRIPSLMGTDPSDPRIRYHRPVGCHAAMPGLVAAEIGALCRSRDLDPGSATILIVGHGSSRPSASRDGAEAIASGLRRLQRFGTVETAYLEEAPRLGEWLAACRPDGPPIVVFGLFLGAGQHASVDLPEVLARHREVLSSRIVAMQTMLGNVEALADLVRSIADEEPQIAPARRAKL</sequence>
<keyword evidence="2" id="KW-0456">Lyase</keyword>
<dbReference type="InParanoid" id="A0A1Y5TXL5"/>
<dbReference type="CDD" id="cd03416">
    <property type="entry name" value="CbiX_SirB_N"/>
    <property type="match status" value="1"/>
</dbReference>
<dbReference type="Gene3D" id="3.40.50.1400">
    <property type="match status" value="2"/>
</dbReference>